<protein>
    <submittedName>
        <fullName evidence="2">Uncharacterized protein</fullName>
    </submittedName>
</protein>
<proteinExistence type="predicted"/>
<name>A0A8S5QLQ9_9CAUD</name>
<reference evidence="2" key="1">
    <citation type="journal article" date="2021" name="Proc. Natl. Acad. Sci. U.S.A.">
        <title>A Catalog of Tens of Thousands of Viruses from Human Metagenomes Reveals Hidden Associations with Chronic Diseases.</title>
        <authorList>
            <person name="Tisza M.J."/>
            <person name="Buck C.B."/>
        </authorList>
    </citation>
    <scope>NUCLEOTIDE SEQUENCE</scope>
    <source>
        <strain evidence="2">Ct58g5</strain>
    </source>
</reference>
<keyword evidence="1" id="KW-1133">Transmembrane helix</keyword>
<dbReference type="EMBL" id="BK015685">
    <property type="protein sequence ID" value="DAE19745.1"/>
    <property type="molecule type" value="Genomic_DNA"/>
</dbReference>
<sequence>MESRKKPFPTSPFYHIERSYTMVYIIASFIIIINVYLWFKNEKEK</sequence>
<evidence type="ECO:0000256" key="1">
    <source>
        <dbReference type="SAM" id="Phobius"/>
    </source>
</evidence>
<accession>A0A8S5QLQ9</accession>
<evidence type="ECO:0000313" key="2">
    <source>
        <dbReference type="EMBL" id="DAE19745.1"/>
    </source>
</evidence>
<feature type="transmembrane region" description="Helical" evidence="1">
    <location>
        <begin position="20"/>
        <end position="39"/>
    </location>
</feature>
<keyword evidence="1" id="KW-0472">Membrane</keyword>
<organism evidence="2">
    <name type="scientific">Siphoviridae sp. ct58g5</name>
    <dbReference type="NCBI Taxonomy" id="2826292"/>
    <lineage>
        <taxon>Viruses</taxon>
        <taxon>Duplodnaviria</taxon>
        <taxon>Heunggongvirae</taxon>
        <taxon>Uroviricota</taxon>
        <taxon>Caudoviricetes</taxon>
    </lineage>
</organism>
<keyword evidence="1" id="KW-0812">Transmembrane</keyword>